<feature type="compositionally biased region" description="Polar residues" evidence="1">
    <location>
        <begin position="1"/>
        <end position="21"/>
    </location>
</feature>
<name>A0A915JR58_ROMCU</name>
<dbReference type="AlphaFoldDB" id="A0A915JR58"/>
<reference evidence="3" key="1">
    <citation type="submission" date="2022-11" db="UniProtKB">
        <authorList>
            <consortium name="WormBaseParasite"/>
        </authorList>
    </citation>
    <scope>IDENTIFICATION</scope>
</reference>
<sequence>MIDEPTTSQQVEMASKQQKPQRTVREYKIPYRQHGRPRTPPKEQYPSVPTAPITAQIQLRMTDE</sequence>
<keyword evidence="2" id="KW-1185">Reference proteome</keyword>
<feature type="region of interest" description="Disordered" evidence="1">
    <location>
        <begin position="1"/>
        <end position="22"/>
    </location>
</feature>
<dbReference type="WBParaSite" id="nRc.2.0.1.t28696-RA">
    <property type="protein sequence ID" value="nRc.2.0.1.t28696-RA"/>
    <property type="gene ID" value="nRc.2.0.1.g28696"/>
</dbReference>
<evidence type="ECO:0000313" key="3">
    <source>
        <dbReference type="WBParaSite" id="nRc.2.0.1.t28696-RA"/>
    </source>
</evidence>
<accession>A0A915JR58</accession>
<evidence type="ECO:0000313" key="2">
    <source>
        <dbReference type="Proteomes" id="UP000887565"/>
    </source>
</evidence>
<evidence type="ECO:0000256" key="1">
    <source>
        <dbReference type="SAM" id="MobiDB-lite"/>
    </source>
</evidence>
<protein>
    <submittedName>
        <fullName evidence="3">Uncharacterized protein</fullName>
    </submittedName>
</protein>
<proteinExistence type="predicted"/>
<organism evidence="2 3">
    <name type="scientific">Romanomermis culicivorax</name>
    <name type="common">Nematode worm</name>
    <dbReference type="NCBI Taxonomy" id="13658"/>
    <lineage>
        <taxon>Eukaryota</taxon>
        <taxon>Metazoa</taxon>
        <taxon>Ecdysozoa</taxon>
        <taxon>Nematoda</taxon>
        <taxon>Enoplea</taxon>
        <taxon>Dorylaimia</taxon>
        <taxon>Mermithida</taxon>
        <taxon>Mermithoidea</taxon>
        <taxon>Mermithidae</taxon>
        <taxon>Romanomermis</taxon>
    </lineage>
</organism>
<dbReference type="Proteomes" id="UP000887565">
    <property type="component" value="Unplaced"/>
</dbReference>